<accession>A0AA35T3K9</accession>
<dbReference type="EMBL" id="CASHTH010003139">
    <property type="protein sequence ID" value="CAI8040828.1"/>
    <property type="molecule type" value="Genomic_DNA"/>
</dbReference>
<name>A0AA35T3K9_GEOBA</name>
<evidence type="ECO:0000313" key="2">
    <source>
        <dbReference type="Proteomes" id="UP001174909"/>
    </source>
</evidence>
<evidence type="ECO:0000313" key="1">
    <source>
        <dbReference type="EMBL" id="CAI8040828.1"/>
    </source>
</evidence>
<reference evidence="1" key="1">
    <citation type="submission" date="2023-03" db="EMBL/GenBank/DDBJ databases">
        <authorList>
            <person name="Steffen K."/>
            <person name="Cardenas P."/>
        </authorList>
    </citation>
    <scope>NUCLEOTIDE SEQUENCE</scope>
</reference>
<dbReference type="AlphaFoldDB" id="A0AA35T3K9"/>
<gene>
    <name evidence="1" type="ORF">GBAR_LOCUS22703</name>
</gene>
<sequence length="45" mass="5231">MFLIWFYYGNMTAGLYANTVYTGNSSKFNEVTFIFFLPSLEYGVL</sequence>
<dbReference type="Proteomes" id="UP001174909">
    <property type="component" value="Unassembled WGS sequence"/>
</dbReference>
<protein>
    <submittedName>
        <fullName evidence="1">Uncharacterized protein</fullName>
    </submittedName>
</protein>
<keyword evidence="2" id="KW-1185">Reference proteome</keyword>
<comment type="caution">
    <text evidence="1">The sequence shown here is derived from an EMBL/GenBank/DDBJ whole genome shotgun (WGS) entry which is preliminary data.</text>
</comment>
<organism evidence="1 2">
    <name type="scientific">Geodia barretti</name>
    <name type="common">Barrett's horny sponge</name>
    <dbReference type="NCBI Taxonomy" id="519541"/>
    <lineage>
        <taxon>Eukaryota</taxon>
        <taxon>Metazoa</taxon>
        <taxon>Porifera</taxon>
        <taxon>Demospongiae</taxon>
        <taxon>Heteroscleromorpha</taxon>
        <taxon>Tetractinellida</taxon>
        <taxon>Astrophorina</taxon>
        <taxon>Geodiidae</taxon>
        <taxon>Geodia</taxon>
    </lineage>
</organism>
<proteinExistence type="predicted"/>